<dbReference type="OrthoDB" id="5148659at2"/>
<comment type="caution">
    <text evidence="1">The sequence shown here is derived from an EMBL/GenBank/DDBJ whole genome shotgun (WGS) entry which is preliminary data.</text>
</comment>
<reference evidence="1 2" key="1">
    <citation type="submission" date="2012-08" db="EMBL/GenBank/DDBJ databases">
        <title>Whole genome shotgun sequence of Kineosphaera limosa NBRC 100340.</title>
        <authorList>
            <person name="Yoshida I."/>
            <person name="Isaki S."/>
            <person name="Hosoyama A."/>
            <person name="Tsuchikane K."/>
            <person name="Katsumata H."/>
            <person name="Ando Y."/>
            <person name="Ohji S."/>
            <person name="Hamada M."/>
            <person name="Tamura T."/>
            <person name="Yamazoe A."/>
            <person name="Yamazaki S."/>
            <person name="Fujita N."/>
        </authorList>
    </citation>
    <scope>NUCLEOTIDE SEQUENCE [LARGE SCALE GENOMIC DNA]</scope>
    <source>
        <strain evidence="1 2">NBRC 100340</strain>
    </source>
</reference>
<keyword evidence="2" id="KW-1185">Reference proteome</keyword>
<protein>
    <submittedName>
        <fullName evidence="1">Uncharacterized protein</fullName>
    </submittedName>
</protein>
<dbReference type="EMBL" id="BAHD01000044">
    <property type="protein sequence ID" value="GAB96617.1"/>
    <property type="molecule type" value="Genomic_DNA"/>
</dbReference>
<sequence length="143" mass="15214">MVITVTIRPNGARTEIRGLPWTGNSRDNYTVLEAAIGASRRGQVTYDRTGRFFSVARGHTGALIAYLGQRYGEVGIIQHGGVARCVSACWNAEPDTAWECECSGAGSNHGSQRPIGRVVADVGAAGALAVAPLEPRRWTYTPG</sequence>
<name>K6WWY6_9MICO</name>
<dbReference type="Proteomes" id="UP000008366">
    <property type="component" value="Unassembled WGS sequence"/>
</dbReference>
<accession>K6WWY6</accession>
<proteinExistence type="predicted"/>
<dbReference type="AlphaFoldDB" id="K6WWY6"/>
<evidence type="ECO:0000313" key="2">
    <source>
        <dbReference type="Proteomes" id="UP000008366"/>
    </source>
</evidence>
<evidence type="ECO:0000313" key="1">
    <source>
        <dbReference type="EMBL" id="GAB96617.1"/>
    </source>
</evidence>
<dbReference type="RefSeq" id="WP_006593149.1">
    <property type="nucleotide sequence ID" value="NZ_BAHD01000044.1"/>
</dbReference>
<organism evidence="1 2">
    <name type="scientific">Kineosphaera limosa NBRC 100340</name>
    <dbReference type="NCBI Taxonomy" id="1184609"/>
    <lineage>
        <taxon>Bacteria</taxon>
        <taxon>Bacillati</taxon>
        <taxon>Actinomycetota</taxon>
        <taxon>Actinomycetes</taxon>
        <taxon>Micrococcales</taxon>
        <taxon>Dermatophilaceae</taxon>
        <taxon>Kineosphaera</taxon>
    </lineage>
</organism>
<gene>
    <name evidence="1" type="ORF">KILIM_044_00060</name>
</gene>